<feature type="signal peptide" evidence="1">
    <location>
        <begin position="1"/>
        <end position="18"/>
    </location>
</feature>
<dbReference type="VEuPathDB" id="CryptoDB:Vbra_21698"/>
<dbReference type="AlphaFoldDB" id="A0A0G4FU13"/>
<accession>A0A0G4FU13</accession>
<feature type="chain" id="PRO_5005189748" evidence="1">
    <location>
        <begin position="19"/>
        <end position="252"/>
    </location>
</feature>
<dbReference type="Proteomes" id="UP000041254">
    <property type="component" value="Unassembled WGS sequence"/>
</dbReference>
<name>A0A0G4FU13_VITBC</name>
<evidence type="ECO:0000256" key="1">
    <source>
        <dbReference type="SAM" id="SignalP"/>
    </source>
</evidence>
<keyword evidence="3" id="KW-1185">Reference proteome</keyword>
<proteinExistence type="predicted"/>
<keyword evidence="1" id="KW-0732">Signal</keyword>
<protein>
    <submittedName>
        <fullName evidence="2">Uncharacterized protein</fullName>
    </submittedName>
</protein>
<evidence type="ECO:0000313" key="3">
    <source>
        <dbReference type="Proteomes" id="UP000041254"/>
    </source>
</evidence>
<dbReference type="InParanoid" id="A0A0G4FU13"/>
<evidence type="ECO:0000313" key="2">
    <source>
        <dbReference type="EMBL" id="CEM18453.1"/>
    </source>
</evidence>
<sequence>MKRFLILIILSLSLSVQSASTSQLGAQHAGASFPSETTHRIVENLDDAATAKRLRDEFRQLPSLLQLVNQTSAKSLQNATDDRWSALARILPTSAVHDTISRLIYMVKALRDLIPSKAKPPVNESHVPYAPSFDRKNIPYYNPLKHEVSRAPSITPTFPLYREGAAQAKAQKPKAGYRPAEEHVFPETIAPAKIEEQVPVEVRIPLPYRPPTEPTMPLRNFSDFNLGGQQVWRALAGRDSLSRLPLITSTSM</sequence>
<dbReference type="EMBL" id="CDMY01000500">
    <property type="protein sequence ID" value="CEM18453.1"/>
    <property type="molecule type" value="Genomic_DNA"/>
</dbReference>
<organism evidence="2 3">
    <name type="scientific">Vitrella brassicaformis (strain CCMP3155)</name>
    <dbReference type="NCBI Taxonomy" id="1169540"/>
    <lineage>
        <taxon>Eukaryota</taxon>
        <taxon>Sar</taxon>
        <taxon>Alveolata</taxon>
        <taxon>Colpodellida</taxon>
        <taxon>Vitrellaceae</taxon>
        <taxon>Vitrella</taxon>
    </lineage>
</organism>
<gene>
    <name evidence="2" type="ORF">Vbra_21698</name>
</gene>
<reference evidence="2 3" key="1">
    <citation type="submission" date="2014-11" db="EMBL/GenBank/DDBJ databases">
        <authorList>
            <person name="Zhu J."/>
            <person name="Qi W."/>
            <person name="Song R."/>
        </authorList>
    </citation>
    <scope>NUCLEOTIDE SEQUENCE [LARGE SCALE GENOMIC DNA]</scope>
</reference>